<gene>
    <name evidence="1" type="ORF">Izhevsk_90</name>
</gene>
<evidence type="ECO:0000313" key="1">
    <source>
        <dbReference type="EMBL" id="QIW89771.1"/>
    </source>
</evidence>
<dbReference type="SUPFAM" id="SSF56731">
    <property type="entry name" value="DNA primase core"/>
    <property type="match status" value="1"/>
</dbReference>
<keyword evidence="2" id="KW-1185">Reference proteome</keyword>
<proteinExistence type="predicted"/>
<dbReference type="Proteomes" id="UP000503405">
    <property type="component" value="Segment"/>
</dbReference>
<accession>A0A6H0X624</accession>
<evidence type="ECO:0000313" key="2">
    <source>
        <dbReference type="Proteomes" id="UP000503405"/>
    </source>
</evidence>
<organism evidence="1 2">
    <name type="scientific">Bacillus phage Izhevsk</name>
    <dbReference type="NCBI Taxonomy" id="2724322"/>
    <lineage>
        <taxon>Viruses</taxon>
        <taxon>Duplodnaviria</taxon>
        <taxon>Heunggongvirae</taxon>
        <taxon>Uroviricota</taxon>
        <taxon>Caudoviricetes</taxon>
        <taxon>Joanripponvirinae</taxon>
        <taxon>Tsamsavirus</taxon>
        <taxon>Tsamsavirus izhevsk</taxon>
    </lineage>
</organism>
<dbReference type="EMBL" id="MT254578">
    <property type="protein sequence ID" value="QIW89771.1"/>
    <property type="molecule type" value="Genomic_DNA"/>
</dbReference>
<dbReference type="Gene3D" id="3.40.1360.10">
    <property type="match status" value="1"/>
</dbReference>
<reference evidence="1 2" key="1">
    <citation type="submission" date="2020-03" db="EMBL/GenBank/DDBJ databases">
        <authorList>
            <person name="Skorynina A."/>
            <person name="Kazantseva O."/>
            <person name="Baycher S."/>
            <person name="Piligrimova E."/>
            <person name="Kuliabin V."/>
            <person name="Shadrin A."/>
        </authorList>
    </citation>
    <scope>NUCLEOTIDE SEQUENCE [LARGE SCALE GENOMIC DNA]</scope>
</reference>
<protein>
    <submittedName>
        <fullName evidence="1">DnaG-type DNA primase</fullName>
    </submittedName>
</protein>
<sequence>MSNFNDLKEIKKRILREDKIEAILEALGCDNIHTEQRGNLYCARLPEHHHSNNPRAVQAKADENISCSIRNRGFSGDIFNLVSYLENNKRNDEVQGDLSQAKRFICELFGWDEYLNGVARKRKDYTACLKDIMKKRNRKVEIKPNPVIPESTLDDYYYWGKPLPYYDWVLEGISHETQIMYGIGYDALSHRVTIPLRNRFGQLVGVKGRIMVDEEDERKYIYLCRCQNSMEWFNFHYAHPYILMERKVYIVESEKSCMKLFDKGIYNSLAIGASEISEAQAHIVKQLGLDIEIVLCYDKGIAIEDIKKNAKLFEGRKVSAMFDTDDLLDDKDAPIDKGIEVWNKLEEEFVFELD</sequence>
<name>A0A6H0X624_9CAUD</name>